<keyword evidence="1" id="KW-0472">Membrane</keyword>
<protein>
    <submittedName>
        <fullName evidence="2">Putative secreted protein</fullName>
    </submittedName>
</protein>
<keyword evidence="1" id="KW-1133">Transmembrane helix</keyword>
<sequence>MMKIWKTMSLIYLMKKINYVVYNNKFLHVMIIYYIFILELIVFYNKLVHCIALRYYKSICKIYLYNRNILNYRSKYEFL</sequence>
<reference evidence="2" key="1">
    <citation type="submission" date="2020-03" db="EMBL/GenBank/DDBJ databases">
        <title>Transcriptomic Profiling of the Digestive Tract of the Rat Flea, Xenopsylla cheopis, Following Blood Feeding and Infection with Yersinia pestis.</title>
        <authorList>
            <person name="Bland D.M."/>
            <person name="Martens C.A."/>
            <person name="Virtaneva K."/>
            <person name="Kanakabandi K."/>
            <person name="Long D."/>
            <person name="Rosenke R."/>
            <person name="Saturday G.A."/>
            <person name="Hoyt F.H."/>
            <person name="Bruno D.P."/>
            <person name="Ribeiro J.M.C."/>
            <person name="Hinnebusch J."/>
        </authorList>
    </citation>
    <scope>NUCLEOTIDE SEQUENCE</scope>
</reference>
<organism evidence="2">
    <name type="scientific">Xenopsylla cheopis</name>
    <name type="common">Oriental rat flea</name>
    <name type="synonym">Pulex cheopis</name>
    <dbReference type="NCBI Taxonomy" id="163159"/>
    <lineage>
        <taxon>Eukaryota</taxon>
        <taxon>Metazoa</taxon>
        <taxon>Ecdysozoa</taxon>
        <taxon>Arthropoda</taxon>
        <taxon>Hexapoda</taxon>
        <taxon>Insecta</taxon>
        <taxon>Pterygota</taxon>
        <taxon>Neoptera</taxon>
        <taxon>Endopterygota</taxon>
        <taxon>Siphonaptera</taxon>
        <taxon>Pulicidae</taxon>
        <taxon>Xenopsyllinae</taxon>
        <taxon>Xenopsylla</taxon>
    </lineage>
</organism>
<proteinExistence type="predicted"/>
<dbReference type="AlphaFoldDB" id="A0A6M2DSW4"/>
<keyword evidence="1" id="KW-0812">Transmembrane</keyword>
<dbReference type="EMBL" id="GIIL01005660">
    <property type="protein sequence ID" value="NOV49386.1"/>
    <property type="molecule type" value="Transcribed_RNA"/>
</dbReference>
<feature type="transmembrane region" description="Helical" evidence="1">
    <location>
        <begin position="21"/>
        <end position="44"/>
    </location>
</feature>
<accession>A0A6M2DSW4</accession>
<name>A0A6M2DSW4_XENCH</name>
<evidence type="ECO:0000256" key="1">
    <source>
        <dbReference type="SAM" id="Phobius"/>
    </source>
</evidence>
<evidence type="ECO:0000313" key="2">
    <source>
        <dbReference type="EMBL" id="NOV49386.1"/>
    </source>
</evidence>